<comment type="similarity">
    <text evidence="2">Belongs to the terpene synthase family.</text>
</comment>
<dbReference type="EMBL" id="JAVDSG010000001">
    <property type="protein sequence ID" value="MDR6594370.1"/>
    <property type="molecule type" value="Genomic_DNA"/>
</dbReference>
<comment type="caution">
    <text evidence="4">The sequence shown here is derived from an EMBL/GenBank/DDBJ whole genome shotgun (WGS) entry which is preliminary data.</text>
</comment>
<evidence type="ECO:0000313" key="4">
    <source>
        <dbReference type="EMBL" id="MDR6594370.1"/>
    </source>
</evidence>
<evidence type="ECO:0000256" key="1">
    <source>
        <dbReference type="ARBA" id="ARBA00023239"/>
    </source>
</evidence>
<organism evidence="4 5">
    <name type="scientific">Saccharothrix longispora</name>
    <dbReference type="NCBI Taxonomy" id="33920"/>
    <lineage>
        <taxon>Bacteria</taxon>
        <taxon>Bacillati</taxon>
        <taxon>Actinomycetota</taxon>
        <taxon>Actinomycetes</taxon>
        <taxon>Pseudonocardiales</taxon>
        <taxon>Pseudonocardiaceae</taxon>
        <taxon>Saccharothrix</taxon>
    </lineage>
</organism>
<dbReference type="SUPFAM" id="SSF48576">
    <property type="entry name" value="Terpenoid synthases"/>
    <property type="match status" value="1"/>
</dbReference>
<feature type="region of interest" description="Disordered" evidence="3">
    <location>
        <begin position="342"/>
        <end position="363"/>
    </location>
</feature>
<gene>
    <name evidence="4" type="ORF">J2S66_002754</name>
</gene>
<dbReference type="InterPro" id="IPR034686">
    <property type="entry name" value="Terpene_cyclase-like_2"/>
</dbReference>
<comment type="cofactor">
    <cofactor evidence="2">
        <name>Mg(2+)</name>
        <dbReference type="ChEBI" id="CHEBI:18420"/>
    </cofactor>
</comment>
<reference evidence="4 5" key="1">
    <citation type="submission" date="2023-07" db="EMBL/GenBank/DDBJ databases">
        <title>Sequencing the genomes of 1000 actinobacteria strains.</title>
        <authorList>
            <person name="Klenk H.-P."/>
        </authorList>
    </citation>
    <scope>NUCLEOTIDE SEQUENCE [LARGE SCALE GENOMIC DNA]</scope>
    <source>
        <strain evidence="4 5">DSM 43749</strain>
    </source>
</reference>
<dbReference type="PANTHER" id="PTHR35201:SF4">
    <property type="entry name" value="BETA-PINACENE SYNTHASE-RELATED"/>
    <property type="match status" value="1"/>
</dbReference>
<feature type="compositionally biased region" description="Basic and acidic residues" evidence="3">
    <location>
        <begin position="352"/>
        <end position="363"/>
    </location>
</feature>
<name>A0ABU1PUP1_9PSEU</name>
<accession>A0ABU1PUP1</accession>
<dbReference type="SFLD" id="SFLDS00005">
    <property type="entry name" value="Isoprenoid_Synthase_Type_I"/>
    <property type="match status" value="1"/>
</dbReference>
<dbReference type="RefSeq" id="WP_310307375.1">
    <property type="nucleotide sequence ID" value="NZ_BAAAXB010000001.1"/>
</dbReference>
<dbReference type="PANTHER" id="PTHR35201">
    <property type="entry name" value="TERPENE SYNTHASE"/>
    <property type="match status" value="1"/>
</dbReference>
<dbReference type="InterPro" id="IPR008949">
    <property type="entry name" value="Isoprenoid_synthase_dom_sf"/>
</dbReference>
<dbReference type="Proteomes" id="UP001268819">
    <property type="component" value="Unassembled WGS sequence"/>
</dbReference>
<keyword evidence="2" id="KW-0460">Magnesium</keyword>
<dbReference type="Pfam" id="PF19086">
    <property type="entry name" value="Terpene_syn_C_2"/>
    <property type="match status" value="1"/>
</dbReference>
<keyword evidence="2" id="KW-0479">Metal-binding</keyword>
<dbReference type="EC" id="4.2.3.-" evidence="2"/>
<evidence type="ECO:0000313" key="5">
    <source>
        <dbReference type="Proteomes" id="UP001268819"/>
    </source>
</evidence>
<evidence type="ECO:0000256" key="2">
    <source>
        <dbReference type="RuleBase" id="RU366034"/>
    </source>
</evidence>
<sequence>MTGDRASTTGTYPSFRLPLFPRFAPALRRPDLDHLEARCRTWLSRALRDAYSDDPAGFQRFLDQRTSLWSLLTYPTSRPDRVEVVCRWIDVLFSLDDAFAHASPRRTRDLGLHELPAVLDGATATTRTPHLRALTTLWRQLRADMPTPLRERFARTTADFFRACRTEREWQDARTAIGPSAYVRTRRKSIGECCFPLLEHGLGLDLTGDLAVRPELRELNALVARHWIGVNDIFSYRKELHGGDTMNEIALNPFGDLQTAVDRVAATVREVEDRFLVLRGQLLTGAVGTSPGVRQYAEALGWMLAGNLEWSYITTRYHGAGHVWDGCRDAVVTLTPRRTIFATAPTTPPGPDDTHRCDPHTTG</sequence>
<keyword evidence="1 2" id="KW-0456">Lyase</keyword>
<protein>
    <recommendedName>
        <fullName evidence="2">Terpene synthase</fullName>
        <ecNumber evidence="2">4.2.3.-</ecNumber>
    </recommendedName>
</protein>
<dbReference type="Gene3D" id="1.10.600.10">
    <property type="entry name" value="Farnesyl Diphosphate Synthase"/>
    <property type="match status" value="1"/>
</dbReference>
<dbReference type="SFLD" id="SFLDG01020">
    <property type="entry name" value="Terpene_Cyclase_Like_2"/>
    <property type="match status" value="1"/>
</dbReference>
<keyword evidence="5" id="KW-1185">Reference proteome</keyword>
<proteinExistence type="inferred from homology"/>
<evidence type="ECO:0000256" key="3">
    <source>
        <dbReference type="SAM" id="MobiDB-lite"/>
    </source>
</evidence>